<dbReference type="SMART" id="SM00257">
    <property type="entry name" value="LysM"/>
    <property type="match status" value="1"/>
</dbReference>
<dbReference type="OrthoDB" id="1630889at2"/>
<sequence length="104" mass="11640">MKRDFLIVFSMFLTLTIGYFVNTPTIELDTHNVRTVTVKAGDTVWGLATKHSNSNIDVREMVHAVKALNQLDETANLEPGSTIKIPTIKTPNHKISVDYLAQNE</sequence>
<dbReference type="InterPro" id="IPR036779">
    <property type="entry name" value="LysM_dom_sf"/>
</dbReference>
<dbReference type="Proteomes" id="UP000255367">
    <property type="component" value="Unassembled WGS sequence"/>
</dbReference>
<gene>
    <name evidence="2" type="ORF">NCTC12020_00399</name>
</gene>
<dbReference type="GO" id="GO:0051301">
    <property type="term" value="P:cell division"/>
    <property type="evidence" value="ECO:0007669"/>
    <property type="project" value="UniProtKB-KW"/>
</dbReference>
<dbReference type="InterPro" id="IPR018392">
    <property type="entry name" value="LysM"/>
</dbReference>
<evidence type="ECO:0000259" key="1">
    <source>
        <dbReference type="PROSITE" id="PS51782"/>
    </source>
</evidence>
<keyword evidence="3" id="KW-1185">Reference proteome</keyword>
<dbReference type="PROSITE" id="PS51782">
    <property type="entry name" value="LYSM"/>
    <property type="match status" value="1"/>
</dbReference>
<reference evidence="2 3" key="1">
    <citation type="submission" date="2018-06" db="EMBL/GenBank/DDBJ databases">
        <authorList>
            <consortium name="Pathogen Informatics"/>
            <person name="Doyle S."/>
        </authorList>
    </citation>
    <scope>NUCLEOTIDE SEQUENCE [LARGE SCALE GENOMIC DNA]</scope>
    <source>
        <strain evidence="2 3">NCTC12020</strain>
    </source>
</reference>
<dbReference type="CDD" id="cd00118">
    <property type="entry name" value="LysM"/>
    <property type="match status" value="1"/>
</dbReference>
<feature type="domain" description="LysM" evidence="1">
    <location>
        <begin position="34"/>
        <end position="85"/>
    </location>
</feature>
<keyword evidence="2" id="KW-0132">Cell division</keyword>
<dbReference type="SUPFAM" id="SSF54106">
    <property type="entry name" value="LysM domain"/>
    <property type="match status" value="1"/>
</dbReference>
<dbReference type="RefSeq" id="WP_115309649.1">
    <property type="nucleotide sequence ID" value="NZ_UHIO01000001.1"/>
</dbReference>
<protein>
    <submittedName>
        <fullName evidence="2">Cell division suppressor protein YneA</fullName>
    </submittedName>
</protein>
<keyword evidence="2" id="KW-0131">Cell cycle</keyword>
<organism evidence="2 3">
    <name type="scientific">Veillonella criceti</name>
    <dbReference type="NCBI Taxonomy" id="103891"/>
    <lineage>
        <taxon>Bacteria</taxon>
        <taxon>Bacillati</taxon>
        <taxon>Bacillota</taxon>
        <taxon>Negativicutes</taxon>
        <taxon>Veillonellales</taxon>
        <taxon>Veillonellaceae</taxon>
        <taxon>Veillonella</taxon>
    </lineage>
</organism>
<accession>A0A380NIU5</accession>
<dbReference type="Gene3D" id="3.10.350.10">
    <property type="entry name" value="LysM domain"/>
    <property type="match status" value="1"/>
</dbReference>
<name>A0A380NIU5_9FIRM</name>
<proteinExistence type="predicted"/>
<dbReference type="EMBL" id="UHIO01000001">
    <property type="protein sequence ID" value="SUP40818.1"/>
    <property type="molecule type" value="Genomic_DNA"/>
</dbReference>
<evidence type="ECO:0000313" key="3">
    <source>
        <dbReference type="Proteomes" id="UP000255367"/>
    </source>
</evidence>
<evidence type="ECO:0000313" key="2">
    <source>
        <dbReference type="EMBL" id="SUP40818.1"/>
    </source>
</evidence>
<dbReference type="AlphaFoldDB" id="A0A380NIU5"/>
<dbReference type="Pfam" id="PF01476">
    <property type="entry name" value="LysM"/>
    <property type="match status" value="1"/>
</dbReference>